<keyword evidence="3" id="KW-1185">Reference proteome</keyword>
<keyword evidence="2" id="KW-0472">Membrane</keyword>
<evidence type="ECO:0000313" key="3">
    <source>
        <dbReference type="Proteomes" id="UP000002572"/>
    </source>
</evidence>
<dbReference type="KEGG" id="din:Selin_0036"/>
<dbReference type="InterPro" id="IPR021647">
    <property type="entry name" value="CusF_Ec"/>
</dbReference>
<feature type="chain" id="PRO_5003213936" evidence="1">
    <location>
        <begin position="25"/>
        <end position="120"/>
    </location>
</feature>
<gene>
    <name evidence="2" type="ordered locus">Selin_0036</name>
</gene>
<dbReference type="InParanoid" id="E6W4R7"/>
<keyword evidence="1" id="KW-0732">Signal</keyword>
<name>E6W4R7_DESIS</name>
<evidence type="ECO:0000256" key="1">
    <source>
        <dbReference type="SAM" id="SignalP"/>
    </source>
</evidence>
<dbReference type="Pfam" id="PF11604">
    <property type="entry name" value="CusF_Ec"/>
    <property type="match status" value="1"/>
</dbReference>
<dbReference type="Gene3D" id="2.40.50.320">
    <property type="entry name" value="Copper binding periplasmic protein CusF"/>
    <property type="match status" value="1"/>
</dbReference>
<dbReference type="EMBL" id="CP002432">
    <property type="protein sequence ID" value="ADU64795.1"/>
    <property type="molecule type" value="Genomic_DNA"/>
</dbReference>
<organism evidence="2 3">
    <name type="scientific">Desulfurispirillum indicum (strain ATCC BAA-1389 / DSM 22839 / S5)</name>
    <dbReference type="NCBI Taxonomy" id="653733"/>
    <lineage>
        <taxon>Bacteria</taxon>
        <taxon>Pseudomonadati</taxon>
        <taxon>Chrysiogenota</taxon>
        <taxon>Chrysiogenia</taxon>
        <taxon>Chrysiogenales</taxon>
        <taxon>Chrysiogenaceae</taxon>
        <taxon>Desulfurispirillum</taxon>
    </lineage>
</organism>
<dbReference type="OrthoDB" id="9816061at2"/>
<dbReference type="STRING" id="653733.Selin_0036"/>
<dbReference type="FunCoup" id="E6W4R7">
    <property type="interactions" value="67"/>
</dbReference>
<dbReference type="AlphaFoldDB" id="E6W4R7"/>
<dbReference type="InterPro" id="IPR042230">
    <property type="entry name" value="CusF_sf"/>
</dbReference>
<dbReference type="eggNOG" id="COG5569">
    <property type="taxonomic scope" value="Bacteria"/>
</dbReference>
<keyword evidence="2" id="KW-0812">Transmembrane</keyword>
<protein>
    <submittedName>
        <fullName evidence="2">Putative cation efflux system transmembrane protein</fullName>
    </submittedName>
</protein>
<evidence type="ECO:0000313" key="2">
    <source>
        <dbReference type="EMBL" id="ADU64795.1"/>
    </source>
</evidence>
<dbReference type="RefSeq" id="WP_013504684.1">
    <property type="nucleotide sequence ID" value="NC_014836.1"/>
</dbReference>
<proteinExistence type="predicted"/>
<dbReference type="Proteomes" id="UP000002572">
    <property type="component" value="Chromosome"/>
</dbReference>
<sequence length="120" mass="12720">MKKSIIAIIAAVSLLSLTAAITMASSHGHGNHGHSSHGSASGAIGSTVSANGEVIALDPTGRTITLHHEPIRALRWPAMTMELDLENPSIAEGLAEGDRIVFDLKRLTETDYLITGIRKR</sequence>
<reference evidence="2 3" key="1">
    <citation type="submission" date="2010-12" db="EMBL/GenBank/DDBJ databases">
        <title>Complete sequence of Desulfurispirillum indicum S5.</title>
        <authorList>
            <consortium name="US DOE Joint Genome Institute"/>
            <person name="Lucas S."/>
            <person name="Copeland A."/>
            <person name="Lapidus A."/>
            <person name="Cheng J.-F."/>
            <person name="Goodwin L."/>
            <person name="Pitluck S."/>
            <person name="Chertkov O."/>
            <person name="Held B."/>
            <person name="Detter J.C."/>
            <person name="Han C."/>
            <person name="Tapia R."/>
            <person name="Land M."/>
            <person name="Hauser L."/>
            <person name="Kyrpides N."/>
            <person name="Ivanova N."/>
            <person name="Mikhailova N."/>
            <person name="Haggblom M."/>
            <person name="Rauschenbach I."/>
            <person name="Bini E."/>
            <person name="Woyke T."/>
        </authorList>
    </citation>
    <scope>NUCLEOTIDE SEQUENCE [LARGE SCALE GENOMIC DNA]</scope>
    <source>
        <strain evidence="3">ATCC BAA-1389 / DSM 22839 / S5</strain>
    </source>
</reference>
<dbReference type="HOGENOM" id="CLU_140852_2_0_0"/>
<accession>E6W4R7</accession>
<feature type="signal peptide" evidence="1">
    <location>
        <begin position="1"/>
        <end position="24"/>
    </location>
</feature>